<proteinExistence type="predicted"/>
<dbReference type="SUPFAM" id="SSF52540">
    <property type="entry name" value="P-loop containing nucleoside triphosphate hydrolases"/>
    <property type="match status" value="1"/>
</dbReference>
<evidence type="ECO:0000313" key="2">
    <source>
        <dbReference type="EMBL" id="QHS88493.1"/>
    </source>
</evidence>
<dbReference type="EMBL" id="MN739097">
    <property type="protein sequence ID" value="QHS88493.1"/>
    <property type="molecule type" value="Genomic_DNA"/>
</dbReference>
<dbReference type="InterPro" id="IPR027417">
    <property type="entry name" value="P-loop_NTPase"/>
</dbReference>
<dbReference type="Gene3D" id="3.40.50.300">
    <property type="entry name" value="P-loop containing nucleotide triphosphate hydrolases"/>
    <property type="match status" value="1"/>
</dbReference>
<feature type="coiled-coil region" evidence="1">
    <location>
        <begin position="546"/>
        <end position="573"/>
    </location>
</feature>
<evidence type="ECO:0000256" key="1">
    <source>
        <dbReference type="SAM" id="Coils"/>
    </source>
</evidence>
<reference evidence="2" key="1">
    <citation type="journal article" date="2020" name="Nature">
        <title>Giant virus diversity and host interactions through global metagenomics.</title>
        <authorList>
            <person name="Schulz F."/>
            <person name="Roux S."/>
            <person name="Paez-Espino D."/>
            <person name="Jungbluth S."/>
            <person name="Walsh D.A."/>
            <person name="Denef V.J."/>
            <person name="McMahon K.D."/>
            <person name="Konstantinidis K.T."/>
            <person name="Eloe-Fadrosh E.A."/>
            <person name="Kyrpides N.C."/>
            <person name="Woyke T."/>
        </authorList>
    </citation>
    <scope>NUCLEOTIDE SEQUENCE</scope>
    <source>
        <strain evidence="2">GVMAG-M-3300010158-55</strain>
    </source>
</reference>
<organism evidence="2">
    <name type="scientific">viral metagenome</name>
    <dbReference type="NCBI Taxonomy" id="1070528"/>
    <lineage>
        <taxon>unclassified sequences</taxon>
        <taxon>metagenomes</taxon>
        <taxon>organismal metagenomes</taxon>
    </lineage>
</organism>
<dbReference type="AlphaFoldDB" id="A0A6C0BAK8"/>
<accession>A0A6C0BAK8</accession>
<name>A0A6C0BAK8_9ZZZZ</name>
<keyword evidence="1" id="KW-0175">Coiled coil</keyword>
<evidence type="ECO:0008006" key="3">
    <source>
        <dbReference type="Google" id="ProtNLM"/>
    </source>
</evidence>
<sequence>MDQSKLTKSEWCSIEVPLPPAEQRIIEFLGKASHTPDKIEHSVITLLDYLKLPQSPAVDLFLCHKYFAKSIKDLIYKFKLPAKEQIKLKKADQIRLNTSTEQIPPTLYECILLDICKQLPSNPHHFYTLHVMFSYNLPNVNIYIQQMIREMLDVYTFPLKELVLDSVSILENNPYIYKYKPLELYPHQKQLFEICKHSHPKLILYTAQTGQGKTLSPIGASNFYDAVIFMCAHRHIALALARAAIAVKKKIATAFGAKSKEDVKLHYYAVTKCVRDKRNGKIKQVDNSDGNKVEILICDIESFVHAKEYMLQFKAGNRMMVWLDEPTITLDYDSHPLHELYQKNWKSNTEITTVVLSSATLPSDMITTIQSFTTTFPDAHIYNVSSYDTTKTVQLLNAENQIEMPHYHCPTFQSLQECIVFLESKRLIMKYVDLHAILEFLKTHSPDFSYFKTVADVTIDNIKRFYIHVLKTFTPESWPTVYKAEQERRIVQPATIEFCTKDAHTLEHGPSIYITDDVDNVAKYCIKTSSIPEEVLTTILKNLGHNAVISEKITQLEKDLEDANSKDEDKEKKMVKNQMSPEVRVIQNKLTELYDHILPMVLPDEYIPNKKSHLAKYGHVDKLNTAFSSNIDSTIAKEILSLDIDNKWKLLLLMGIGVFAKHTNSKYMEIMKQLATQQYLFMIIADSDYIYGTNYLLCQGYIGNGMKLTPEKIIQAIGRVGRGQQGQKNSIRFRNIQDVQLLFFPQTHNPEIENMKKIYF</sequence>
<protein>
    <recommendedName>
        <fullName evidence="3">Helicase ATP-binding domain-containing protein</fullName>
    </recommendedName>
</protein>